<name>A0A6L2ZKG8_9ZZZZ</name>
<evidence type="ECO:0000256" key="1">
    <source>
        <dbReference type="SAM" id="MobiDB-lite"/>
    </source>
</evidence>
<comment type="caution">
    <text evidence="2">The sequence shown here is derived from an EMBL/GenBank/DDBJ whole genome shotgun (WGS) entry which is preliminary data.</text>
</comment>
<gene>
    <name evidence="2" type="ORF">MMARV_C005P1</name>
</gene>
<feature type="compositionally biased region" description="Basic and acidic residues" evidence="1">
    <location>
        <begin position="631"/>
        <end position="646"/>
    </location>
</feature>
<evidence type="ECO:0000313" key="2">
    <source>
        <dbReference type="EMBL" id="GFM95117.1"/>
    </source>
</evidence>
<sequence>MAYAINGIESKMINKNDNVDLSENCDFVPPINMIQDFLMREKVGKTTVTLDGEVSWYEEGNTMAPFYYNERYSEEFKADALSSIVLRNGVSWDSITPILHPALAGLEIGAAGIDEAFTKSMGALETLIQGRKTEMSAGSRQFMKDMLRRNIHPAALLTRLSIMWITANLTAGSNGIPVTWQVQRDVNEPMRMDTVTALDGYLSYVNVNHNDTIYIAIEHISEAYMLDVLYAACAETCPIISETRWRASQFWPAMQKPRVTYMAPNTMRRPQMPFTASQIMDTTQRMCEILDCHNMFKEVLSGMQAFCVKPETAGCFGGHNAMVVHMPRSDMKAACLGPLYAGISPQGMKTAAFLPPKFKKFLYGAAVKSTFMGCVLYEYASKLTSAHPVAIALRVASGHSLRPLTTCEGAYNFWHNMQDRLLEVGWGCVNRFSAGMAAVDVNTALHKLMDPASVVWWLAIAKHMKIETVKELQNWMRPAQMTSVPRSRRWYAVKKENGVSEEQIAVALRHMQAEVGYLVDLGNDVARMLPVVSQDNTRFIAPVATYIQSDEFSAQAKFIMRRSNPHEMYNFLRSMSVCTAHLLDVTNQDGPMFTEDEATSTEYEALDPDVIMSAPFVSAAELTGVRGPTPKTEKKPEGYEVVPEPKKSDAEDTFNYGIHGVFTPMVDACNKLTAKGLIAHLDNVETAMQDVGMLRAVGARPRIYTYIINAASDMEVYDTLSRLQAAERLSAAEDIASFLNQAINFAQSEDLPAIKSNYDNAVAIIQALKVDPTLNLEEVEGTSAIKRRDQRLSLSTIGKMSVRSGHSFTEAVKKSMARGKRTVNLVQLAESMPSMPDDPVAKTESAQVFGKDKSPPGSNPQTTKKPSAVKSVAESSTSSAEKIGFAPPAPSEISEEPLTRWADIVQQLEESGQAEEQ</sequence>
<dbReference type="AlphaFoldDB" id="A0A6L2ZKG8"/>
<accession>A0A6L2ZKG8</accession>
<organism evidence="2">
    <name type="scientific">viral metagenome</name>
    <dbReference type="NCBI Taxonomy" id="1070528"/>
    <lineage>
        <taxon>unclassified sequences</taxon>
        <taxon>metagenomes</taxon>
        <taxon>organismal metagenomes</taxon>
    </lineage>
</organism>
<reference evidence="2" key="1">
    <citation type="submission" date="2020-05" db="EMBL/GenBank/DDBJ databases">
        <title>Diverged and active partitiviruses in Lichen.</title>
        <authorList>
            <person name="Urayama S."/>
            <person name="Doi N."/>
            <person name="Kondo F."/>
            <person name="Chiba Y."/>
            <person name="Takaki Y."/>
            <person name="Hirai M."/>
            <person name="Minegishi Y."/>
            <person name="Hagiwara D."/>
            <person name="Nunoura T."/>
        </authorList>
    </citation>
    <scope>NUCLEOTIDE SEQUENCE</scope>
</reference>
<proteinExistence type="predicted"/>
<dbReference type="EMBL" id="BLWB01000005">
    <property type="protein sequence ID" value="GFM95117.1"/>
    <property type="molecule type" value="Genomic_RNA"/>
</dbReference>
<feature type="region of interest" description="Disordered" evidence="1">
    <location>
        <begin position="830"/>
        <end position="897"/>
    </location>
</feature>
<protein>
    <submittedName>
        <fullName evidence="2">Uncharacterized protein</fullName>
    </submittedName>
</protein>
<feature type="region of interest" description="Disordered" evidence="1">
    <location>
        <begin position="624"/>
        <end position="646"/>
    </location>
</feature>